<dbReference type="InterPro" id="IPR015915">
    <property type="entry name" value="Kelch-typ_b-propeller"/>
</dbReference>
<keyword evidence="5" id="KW-1185">Reference proteome</keyword>
<evidence type="ECO:0000313" key="4">
    <source>
        <dbReference type="EMBL" id="CAE8619727.1"/>
    </source>
</evidence>
<dbReference type="InterPro" id="IPR014756">
    <property type="entry name" value="Ig_E-set"/>
</dbReference>
<organism evidence="4 5">
    <name type="scientific">Polarella glacialis</name>
    <name type="common">Dinoflagellate</name>
    <dbReference type="NCBI Taxonomy" id="89957"/>
    <lineage>
        <taxon>Eukaryota</taxon>
        <taxon>Sar</taxon>
        <taxon>Alveolata</taxon>
        <taxon>Dinophyceae</taxon>
        <taxon>Suessiales</taxon>
        <taxon>Suessiaceae</taxon>
        <taxon>Polarella</taxon>
    </lineage>
</organism>
<dbReference type="PANTHER" id="PTHR46093">
    <property type="entry name" value="ACYL-COA-BINDING DOMAIN-CONTAINING PROTEIN 5"/>
    <property type="match status" value="1"/>
</dbReference>
<reference evidence="4" key="1">
    <citation type="submission" date="2021-02" db="EMBL/GenBank/DDBJ databases">
        <authorList>
            <person name="Dougan E. K."/>
            <person name="Rhodes N."/>
            <person name="Thang M."/>
            <person name="Chan C."/>
        </authorList>
    </citation>
    <scope>NUCLEOTIDE SEQUENCE</scope>
</reference>
<dbReference type="SUPFAM" id="SSF117281">
    <property type="entry name" value="Kelch motif"/>
    <property type="match status" value="2"/>
</dbReference>
<evidence type="ECO:0000313" key="5">
    <source>
        <dbReference type="Proteomes" id="UP000654075"/>
    </source>
</evidence>
<dbReference type="SUPFAM" id="SSF81296">
    <property type="entry name" value="E set domains"/>
    <property type="match status" value="1"/>
</dbReference>
<dbReference type="EMBL" id="CAJNNV010027208">
    <property type="protein sequence ID" value="CAE8619727.1"/>
    <property type="molecule type" value="Genomic_DNA"/>
</dbReference>
<comment type="caution">
    <text evidence="4">The sequence shown here is derived from an EMBL/GenBank/DDBJ whole genome shotgun (WGS) entry which is preliminary data.</text>
</comment>
<dbReference type="Gene3D" id="2.60.40.10">
    <property type="entry name" value="Immunoglobulins"/>
    <property type="match status" value="1"/>
</dbReference>
<feature type="non-terminal residue" evidence="4">
    <location>
        <position position="556"/>
    </location>
</feature>
<accession>A0A813G4C3</accession>
<sequence length="556" mass="61444">MPAPFAWTRLSLSGTVSVSPRAGHSITPTSSGFLLYGGMDGRRNDQGNPSPNSDLYMLKPGLRNTYEWQVVEIDPGSQMPPVRTLHTAVAITPDEVLLFGGLHSTTPYQVLNDGWILDTTCMEWKRIQFKLPPTETIKGSYWKRMTGRIPDHIQATSRGLAGAMVSSGVQGEDGETDTGGPAKGPAPRSNHTMSLYENTAVLFGGHGGMGYQRRAFNDVWTLNLDSNRWIELTCHGNPPAPRSGHAAFHKEGYMFVFGGWNGEAQFNDLFMLDIENKDWSDLDLSFSVPRWNMASHLVEAIPSWRCFIFGGSADRMSEGRSMGSFDTRIGVLELGEERRWMSPMAAEEKGKTSTSTLPPGREHTAMCYDSEECRLIMFGGWANKWLDDCWQINVSSIVGPPYAIVKVDPPLGPVSGGQKVRIYGIGFSSTQGMCVVKFSAAGNRHSAEAQGTVVNDELVECVTPNVAGTIGPRECEVRLCIGSRDFTTTVTDYHYFLNTVHDQSLCYGPGLLQDQQAELTTRFMIQARNQQGENRKSGRDDWFVQVQQILKSDKGK</sequence>
<keyword evidence="1" id="KW-0880">Kelch repeat</keyword>
<dbReference type="AlphaFoldDB" id="A0A813G4C3"/>
<evidence type="ECO:0000256" key="1">
    <source>
        <dbReference type="ARBA" id="ARBA00022441"/>
    </source>
</evidence>
<dbReference type="OrthoDB" id="428160at2759"/>
<feature type="region of interest" description="Disordered" evidence="3">
    <location>
        <begin position="167"/>
        <end position="190"/>
    </location>
</feature>
<dbReference type="InterPro" id="IPR013783">
    <property type="entry name" value="Ig-like_fold"/>
</dbReference>
<proteinExistence type="predicted"/>
<name>A0A813G4C3_POLGL</name>
<dbReference type="OMA" id="TIGPREC"/>
<gene>
    <name evidence="4" type="ORF">PGLA1383_LOCUS37310</name>
</gene>
<dbReference type="Pfam" id="PF24681">
    <property type="entry name" value="Kelch_KLHDC2_KLHL20_DRC7"/>
    <property type="match status" value="2"/>
</dbReference>
<evidence type="ECO:0000256" key="2">
    <source>
        <dbReference type="ARBA" id="ARBA00022737"/>
    </source>
</evidence>
<dbReference type="CDD" id="cd00102">
    <property type="entry name" value="IPT"/>
    <property type="match status" value="1"/>
</dbReference>
<protein>
    <recommendedName>
        <fullName evidence="6">IPT/TIG domain-containing protein</fullName>
    </recommendedName>
</protein>
<dbReference type="Gene3D" id="2.120.10.80">
    <property type="entry name" value="Kelch-type beta propeller"/>
    <property type="match status" value="2"/>
</dbReference>
<dbReference type="PANTHER" id="PTHR46093:SF3">
    <property type="entry name" value="ACYL-COA-BINDING DOMAIN-CONTAINING PROTEIN 4"/>
    <property type="match status" value="1"/>
</dbReference>
<evidence type="ECO:0008006" key="6">
    <source>
        <dbReference type="Google" id="ProtNLM"/>
    </source>
</evidence>
<dbReference type="Proteomes" id="UP000654075">
    <property type="component" value="Unassembled WGS sequence"/>
</dbReference>
<keyword evidence="2" id="KW-0677">Repeat</keyword>
<evidence type="ECO:0000256" key="3">
    <source>
        <dbReference type="SAM" id="MobiDB-lite"/>
    </source>
</evidence>